<evidence type="ECO:0000256" key="13">
    <source>
        <dbReference type="ARBA" id="ARBA00022723"/>
    </source>
</evidence>
<evidence type="ECO:0000256" key="17">
    <source>
        <dbReference type="ARBA" id="ARBA00023002"/>
    </source>
</evidence>
<evidence type="ECO:0000256" key="8">
    <source>
        <dbReference type="ARBA" id="ARBA00022501"/>
    </source>
</evidence>
<dbReference type="InterPro" id="IPR002401">
    <property type="entry name" value="Cyt_P450_E_grp-I"/>
</dbReference>
<comment type="catalytic activity">
    <reaction evidence="26">
        <text>(15S)-hydroperoxy-(5Z,8Z,11Z,13E)-eicosatetraenoate + AH2 = (15S)-hydroxy-(5Z,8Z,11Z,13E)-eicosatetraenoate + A + H2O</text>
        <dbReference type="Rhea" id="RHEA:48856"/>
        <dbReference type="ChEBI" id="CHEBI:13193"/>
        <dbReference type="ChEBI" id="CHEBI:15377"/>
        <dbReference type="ChEBI" id="CHEBI:17499"/>
        <dbReference type="ChEBI" id="CHEBI:57409"/>
        <dbReference type="ChEBI" id="CHEBI:57446"/>
    </reaction>
    <physiologicalReaction direction="left-to-right" evidence="26">
        <dbReference type="Rhea" id="RHEA:48857"/>
    </physiologicalReaction>
</comment>
<comment type="similarity">
    <text evidence="5 34">Belongs to the cytochrome P450 family.</text>
</comment>
<dbReference type="PROSITE" id="PS00086">
    <property type="entry name" value="CYTOCHROME_P450"/>
    <property type="match status" value="1"/>
</dbReference>
<evidence type="ECO:0000256" key="22">
    <source>
        <dbReference type="ARBA" id="ARBA00023160"/>
    </source>
</evidence>
<comment type="catalytic activity">
    <reaction evidence="28">
        <text>prostaglandin H2 = thromboxane A2</text>
        <dbReference type="Rhea" id="RHEA:17137"/>
        <dbReference type="ChEBI" id="CHEBI:57405"/>
        <dbReference type="ChEBI" id="CHEBI:57445"/>
        <dbReference type="EC" id="5.3.99.5"/>
    </reaction>
    <physiologicalReaction direction="left-to-right" evidence="28">
        <dbReference type="Rhea" id="RHEA:17138"/>
    </physiologicalReaction>
</comment>
<evidence type="ECO:0000256" key="19">
    <source>
        <dbReference type="ARBA" id="ARBA00023033"/>
    </source>
</evidence>
<evidence type="ECO:0000256" key="4">
    <source>
        <dbReference type="ARBA" id="ARBA00004477"/>
    </source>
</evidence>
<evidence type="ECO:0000256" key="31">
    <source>
        <dbReference type="ARBA" id="ARBA00042726"/>
    </source>
</evidence>
<evidence type="ECO:0000256" key="26">
    <source>
        <dbReference type="ARBA" id="ARBA00036380"/>
    </source>
</evidence>
<evidence type="ECO:0000256" key="30">
    <source>
        <dbReference type="ARBA" id="ARBA00040834"/>
    </source>
</evidence>
<evidence type="ECO:0000313" key="37">
    <source>
        <dbReference type="Proteomes" id="UP000887568"/>
    </source>
</evidence>
<keyword evidence="10" id="KW-0643">Prostaglandin biosynthesis</keyword>
<evidence type="ECO:0000256" key="16">
    <source>
        <dbReference type="ARBA" id="ARBA00022989"/>
    </source>
</evidence>
<evidence type="ECO:0000256" key="24">
    <source>
        <dbReference type="ARBA" id="ARBA00023239"/>
    </source>
</evidence>
<dbReference type="InterPro" id="IPR050705">
    <property type="entry name" value="Cytochrome_P450_3A"/>
</dbReference>
<dbReference type="GO" id="GO:0008395">
    <property type="term" value="F:steroid hydroxylase activity"/>
    <property type="evidence" value="ECO:0007669"/>
    <property type="project" value="TreeGrafter"/>
</dbReference>
<evidence type="ECO:0000256" key="3">
    <source>
        <dbReference type="ARBA" id="ARBA00001971"/>
    </source>
</evidence>
<dbReference type="InterPro" id="IPR036396">
    <property type="entry name" value="Cyt_P450_sf"/>
</dbReference>
<keyword evidence="37" id="KW-1185">Reference proteome</keyword>
<dbReference type="GeneID" id="119718829"/>
<dbReference type="Proteomes" id="UP000887568">
    <property type="component" value="Unplaced"/>
</dbReference>
<dbReference type="GO" id="GO:0106256">
    <property type="term" value="F:hydroperoxy icosatetraenoate dehydratase activity"/>
    <property type="evidence" value="ECO:0007669"/>
    <property type="project" value="UniProtKB-EC"/>
</dbReference>
<dbReference type="PANTHER" id="PTHR24302">
    <property type="entry name" value="CYTOCHROME P450 FAMILY 3"/>
    <property type="match status" value="1"/>
</dbReference>
<dbReference type="PRINTS" id="PR00463">
    <property type="entry name" value="EP450I"/>
</dbReference>
<dbReference type="OrthoDB" id="2789670at2759"/>
<reference evidence="36" key="1">
    <citation type="submission" date="2022-11" db="UniProtKB">
        <authorList>
            <consortium name="EnsemblMetazoa"/>
        </authorList>
    </citation>
    <scope>IDENTIFICATION</scope>
</reference>
<dbReference type="GO" id="GO:0020037">
    <property type="term" value="F:heme binding"/>
    <property type="evidence" value="ECO:0007669"/>
    <property type="project" value="InterPro"/>
</dbReference>
<sequence length="515" mass="58797">MAFWIFGDSFSVTWTLAIGAILIFLAYDWWCHQFFQRAGIPVVPYYPIVGNAIDWLRKGNNLYAEECVMKYGKVVGIYKFQYPILFVSDIDIAKRVLVTDFNKFPNHWDIPAAGFPLNGTLLYMKGRRWKDVRAIITPAFTASKLRQMVEIFSDCCGPLLDNMGKSHAENKPLNTKKNYLGFFIQTIMAIIYGLDVQCQANLDHPFVTKVEKAFQPSMITLIPIIFPILGPLFEMMGSNIIPKDAVNFFKKIIEDSFQGGVQIRQRREGAAGYVTMNEMYQKNTEFPGDVPTEEELAKEAAGKPKKLTYNEFLCANVILLSGGNEATSTFLVCATYQLALSPEVQDKMIEEIDRLAPTPEDITYETMSKMTYLEMVIQECFRMYPPTLLADRVCAETVTYGKYTLKKGLLVNIPFYPIQHDGDIWADPEKFDPERFSPQNKDSVNPLGWIVFGAGPRICIAVKFVMLLAKVFMTRVFQKYRFEACPETPIPLTFGKMTMLEPQNVFVRVMPRKDR</sequence>
<evidence type="ECO:0000256" key="2">
    <source>
        <dbReference type="ARBA" id="ARBA00001719"/>
    </source>
</evidence>
<dbReference type="SUPFAM" id="SSF48264">
    <property type="entry name" value="Cytochrome P450"/>
    <property type="match status" value="1"/>
</dbReference>
<evidence type="ECO:0000256" key="35">
    <source>
        <dbReference type="SAM" id="Phobius"/>
    </source>
</evidence>
<evidence type="ECO:0000256" key="12">
    <source>
        <dbReference type="ARBA" id="ARBA00022692"/>
    </source>
</evidence>
<keyword evidence="15" id="KW-0276">Fatty acid metabolism</keyword>
<evidence type="ECO:0000256" key="32">
    <source>
        <dbReference type="ARBA" id="ARBA00054825"/>
    </source>
</evidence>
<evidence type="ECO:0000313" key="36">
    <source>
        <dbReference type="EnsemblMetazoa" id="XP_038044179.1"/>
    </source>
</evidence>
<dbReference type="FunFam" id="1.10.630.10:FF:000182">
    <property type="entry name" value="Cytochrome P450 3A4"/>
    <property type="match status" value="1"/>
</dbReference>
<dbReference type="PANTHER" id="PTHR24302:SF47">
    <property type="entry name" value="CYTOCHROME P450"/>
    <property type="match status" value="1"/>
</dbReference>
<evidence type="ECO:0000256" key="23">
    <source>
        <dbReference type="ARBA" id="ARBA00023235"/>
    </source>
</evidence>
<keyword evidence="17 34" id="KW-0560">Oxidoreductase</keyword>
<keyword evidence="12 35" id="KW-0812">Transmembrane</keyword>
<evidence type="ECO:0000256" key="29">
    <source>
        <dbReference type="ARBA" id="ARBA00038872"/>
    </source>
</evidence>
<dbReference type="PRINTS" id="PR00385">
    <property type="entry name" value="P450"/>
</dbReference>
<dbReference type="GO" id="GO:0016705">
    <property type="term" value="F:oxidoreductase activity, acting on paired donors, with incorporation or reduction of molecular oxygen"/>
    <property type="evidence" value="ECO:0007669"/>
    <property type="project" value="InterPro"/>
</dbReference>
<keyword evidence="20" id="KW-0443">Lipid metabolism</keyword>
<evidence type="ECO:0000256" key="27">
    <source>
        <dbReference type="ARBA" id="ARBA00036424"/>
    </source>
</evidence>
<evidence type="ECO:0000256" key="34">
    <source>
        <dbReference type="RuleBase" id="RU000461"/>
    </source>
</evidence>
<keyword evidence="9" id="KW-0444">Lipid biosynthesis</keyword>
<comment type="catalytic activity">
    <reaction evidence="27">
        <text>prostaglandin H2 = (12S)-hydroxy-(5Z,8E,10E)-heptadecatrienoate + malonaldehyde</text>
        <dbReference type="Rhea" id="RHEA:48644"/>
        <dbReference type="ChEBI" id="CHEBI:57405"/>
        <dbReference type="ChEBI" id="CHEBI:90694"/>
        <dbReference type="ChEBI" id="CHEBI:566274"/>
    </reaction>
</comment>
<dbReference type="InterPro" id="IPR001128">
    <property type="entry name" value="Cyt_P450"/>
</dbReference>
<dbReference type="EC" id="4.2.1.152" evidence="7"/>
<dbReference type="AlphaFoldDB" id="A0A913YWL0"/>
<comment type="catalytic activity">
    <reaction evidence="2">
        <text>a hydroperoxyeicosatetraenoate = an oxoeicosatetraenoate + H2O</text>
        <dbReference type="Rhea" id="RHEA:55556"/>
        <dbReference type="ChEBI" id="CHEBI:15377"/>
        <dbReference type="ChEBI" id="CHEBI:59720"/>
        <dbReference type="ChEBI" id="CHEBI:131859"/>
        <dbReference type="EC" id="4.2.1.152"/>
    </reaction>
    <physiologicalReaction direction="left-to-right" evidence="2">
        <dbReference type="Rhea" id="RHEA:55557"/>
    </physiologicalReaction>
</comment>
<comment type="cofactor">
    <cofactor evidence="3 33">
        <name>heme</name>
        <dbReference type="ChEBI" id="CHEBI:30413"/>
    </cofactor>
</comment>
<evidence type="ECO:0000256" key="33">
    <source>
        <dbReference type="PIRSR" id="PIRSR602401-1"/>
    </source>
</evidence>
<evidence type="ECO:0000256" key="14">
    <source>
        <dbReference type="ARBA" id="ARBA00022824"/>
    </source>
</evidence>
<dbReference type="EC" id="5.3.99.5" evidence="29"/>
<accession>A0A913YWL0</accession>
<evidence type="ECO:0000256" key="18">
    <source>
        <dbReference type="ARBA" id="ARBA00023004"/>
    </source>
</evidence>
<keyword evidence="21 35" id="KW-0472">Membrane</keyword>
<evidence type="ECO:0000256" key="6">
    <source>
        <dbReference type="ARBA" id="ARBA00011245"/>
    </source>
</evidence>
<comment type="catalytic activity">
    <reaction evidence="1">
        <text>(15S)-hydroperoxy-(5Z,8Z,11Z,13E)-eicosatetraenoate = 15-oxo-(5Z,8Z,11Z,13E)-eicosatetraenoate + H2O</text>
        <dbReference type="Rhea" id="RHEA:48636"/>
        <dbReference type="ChEBI" id="CHEBI:15377"/>
        <dbReference type="ChEBI" id="CHEBI:57410"/>
        <dbReference type="ChEBI" id="CHEBI:57446"/>
    </reaction>
    <physiologicalReaction direction="left-to-right" evidence="1">
        <dbReference type="Rhea" id="RHEA:48637"/>
    </physiologicalReaction>
</comment>
<keyword evidence="13 33" id="KW-0479">Metal-binding</keyword>
<evidence type="ECO:0000256" key="11">
    <source>
        <dbReference type="ARBA" id="ARBA00022617"/>
    </source>
</evidence>
<feature type="transmembrane region" description="Helical" evidence="35">
    <location>
        <begin position="214"/>
        <end position="233"/>
    </location>
</feature>
<dbReference type="GO" id="GO:0001516">
    <property type="term" value="P:prostaglandin biosynthetic process"/>
    <property type="evidence" value="ECO:0007669"/>
    <property type="project" value="UniProtKB-KW"/>
</dbReference>
<evidence type="ECO:0000256" key="9">
    <source>
        <dbReference type="ARBA" id="ARBA00022516"/>
    </source>
</evidence>
<keyword evidence="19 34" id="KW-0503">Monooxygenase</keyword>
<evidence type="ECO:0000256" key="10">
    <source>
        <dbReference type="ARBA" id="ARBA00022585"/>
    </source>
</evidence>
<dbReference type="EnsemblMetazoa" id="XM_038188251.1">
    <property type="protein sequence ID" value="XP_038044179.1"/>
    <property type="gene ID" value="LOC119718829"/>
</dbReference>
<dbReference type="GO" id="GO:0005789">
    <property type="term" value="C:endoplasmic reticulum membrane"/>
    <property type="evidence" value="ECO:0007669"/>
    <property type="project" value="UniProtKB-SubCell"/>
</dbReference>
<dbReference type="Gene3D" id="1.10.630.10">
    <property type="entry name" value="Cytochrome P450"/>
    <property type="match status" value="1"/>
</dbReference>
<dbReference type="GO" id="GO:0005506">
    <property type="term" value="F:iron ion binding"/>
    <property type="evidence" value="ECO:0007669"/>
    <property type="project" value="InterPro"/>
</dbReference>
<keyword evidence="11 33" id="KW-0349">Heme</keyword>
<proteinExistence type="inferred from homology"/>
<evidence type="ECO:0000256" key="5">
    <source>
        <dbReference type="ARBA" id="ARBA00010617"/>
    </source>
</evidence>
<feature type="transmembrane region" description="Helical" evidence="35">
    <location>
        <begin position="178"/>
        <end position="194"/>
    </location>
</feature>
<comment type="subunit">
    <text evidence="6">Monomer.</text>
</comment>
<keyword evidence="14" id="KW-0256">Endoplasmic reticulum</keyword>
<keyword evidence="23" id="KW-0413">Isomerase</keyword>
<evidence type="ECO:0000256" key="20">
    <source>
        <dbReference type="ARBA" id="ARBA00023098"/>
    </source>
</evidence>
<keyword evidence="22" id="KW-0275">Fatty acid biosynthesis</keyword>
<keyword evidence="24" id="KW-0456">Lyase</keyword>
<evidence type="ECO:0000256" key="21">
    <source>
        <dbReference type="ARBA" id="ARBA00023136"/>
    </source>
</evidence>
<name>A0A913YWL0_PATMI</name>
<dbReference type="Pfam" id="PF00067">
    <property type="entry name" value="p450"/>
    <property type="match status" value="1"/>
</dbReference>
<dbReference type="RefSeq" id="XP_038044179.1">
    <property type="nucleotide sequence ID" value="XM_038188251.1"/>
</dbReference>
<organism evidence="36 37">
    <name type="scientific">Patiria miniata</name>
    <name type="common">Bat star</name>
    <name type="synonym">Asterina miniata</name>
    <dbReference type="NCBI Taxonomy" id="46514"/>
    <lineage>
        <taxon>Eukaryota</taxon>
        <taxon>Metazoa</taxon>
        <taxon>Echinodermata</taxon>
        <taxon>Eleutherozoa</taxon>
        <taxon>Asterozoa</taxon>
        <taxon>Asteroidea</taxon>
        <taxon>Valvatacea</taxon>
        <taxon>Valvatida</taxon>
        <taxon>Asterinidae</taxon>
        <taxon>Patiria</taxon>
    </lineage>
</organism>
<dbReference type="InterPro" id="IPR017972">
    <property type="entry name" value="Cyt_P450_CS"/>
</dbReference>
<feature type="transmembrane region" description="Helical" evidence="35">
    <location>
        <begin position="12"/>
        <end position="30"/>
    </location>
</feature>
<evidence type="ECO:0000256" key="28">
    <source>
        <dbReference type="ARBA" id="ARBA00036475"/>
    </source>
</evidence>
<protein>
    <recommendedName>
        <fullName evidence="30">Thromboxane-A synthase</fullName>
        <ecNumber evidence="7">4.2.1.152</ecNumber>
        <ecNumber evidence="29">5.3.99.5</ecNumber>
    </recommendedName>
    <alternativeName>
        <fullName evidence="31">Cytochrome P450 5A1</fullName>
    </alternativeName>
    <alternativeName>
        <fullName evidence="25">Hydroperoxy icosatetraenoate dehydratase</fullName>
    </alternativeName>
</protein>
<keyword evidence="8" id="KW-0644">Prostaglandin metabolism</keyword>
<evidence type="ECO:0000256" key="25">
    <source>
        <dbReference type="ARBA" id="ARBA00033404"/>
    </source>
</evidence>
<comment type="subcellular location">
    <subcellularLocation>
        <location evidence="4">Endoplasmic reticulum membrane</location>
        <topology evidence="4">Multi-pass membrane protein</topology>
    </subcellularLocation>
</comment>
<evidence type="ECO:0000256" key="7">
    <source>
        <dbReference type="ARBA" id="ARBA00013084"/>
    </source>
</evidence>
<evidence type="ECO:0000256" key="15">
    <source>
        <dbReference type="ARBA" id="ARBA00022832"/>
    </source>
</evidence>
<evidence type="ECO:0000256" key="1">
    <source>
        <dbReference type="ARBA" id="ARBA00001143"/>
    </source>
</evidence>
<dbReference type="GO" id="GO:0004796">
    <property type="term" value="F:thromboxane-A synthase activity"/>
    <property type="evidence" value="ECO:0007669"/>
    <property type="project" value="UniProtKB-EC"/>
</dbReference>
<comment type="function">
    <text evidence="32">Catalyzes the conversion of prostaglandin H2 (PGH2) to thromboxane A2 (TXA2), a potent inducer of blood vessel constriction and platelet aggregation. Also cleaves PGH2 to 12-hydroxy-heptadecatrienoicacid (12-HHT) and malondialdehyde, which is known to act as a mediator of DNA damage. 12-HHT and malondialdehyde are formed stoichiometrically in the same amounts as TXA2. Additionally, displays dehydratase activity, toward (15S)-hydroperoxy-(5Z,8Z,11Z,13E)-eicosatetraenoate (15(S)-HPETE) producing 15-KETE and 15-HETE.</text>
</comment>
<keyword evidence="18 33" id="KW-0408">Iron</keyword>
<keyword evidence="16 35" id="KW-1133">Transmembrane helix</keyword>
<dbReference type="OMA" id="FLRPMHG"/>
<feature type="binding site" description="axial binding residue" evidence="33">
    <location>
        <position position="459"/>
    </location>
    <ligand>
        <name>heme</name>
        <dbReference type="ChEBI" id="CHEBI:30413"/>
    </ligand>
    <ligandPart>
        <name>Fe</name>
        <dbReference type="ChEBI" id="CHEBI:18248"/>
    </ligandPart>
</feature>